<accession>A0A5J4YRY0</accession>
<dbReference type="EMBL" id="VRMN01000005">
    <property type="protein sequence ID" value="KAA8494149.1"/>
    <property type="molecule type" value="Genomic_DNA"/>
</dbReference>
<dbReference type="SUPFAM" id="SSF53474">
    <property type="entry name" value="alpha/beta-Hydrolases"/>
    <property type="match status" value="1"/>
</dbReference>
<feature type="domain" description="AB hydrolase-1" evidence="1">
    <location>
        <begin position="49"/>
        <end position="302"/>
    </location>
</feature>
<sequence>MLIRAAMTLVPDRIDVRTARLDTGLTMTYYYAEPAAEREGTQQEKRAPIVFIHGTFHAGWCWATFFMPFFASRGYPCYAISLRGTSESQPTHPSEPPPRSVKVDEHVRDGVCFLESVVKQPAVLIGHSFGGLYVMKLMESERVTARACVTLCSVPPSGNGQMIMRFFRNRGIGIVVQITLGILFKRAARDIDTCRSLFFAEDDDLSAIEAYMTRFKADSECSLDVRDLNARLPSLKVCPDTKRALWMERARVPALVIGAVGDQIVDEMGVVETAAYFGVEPVMFDASLPHDVMLSKRWELVARGVHGFLNVH</sequence>
<dbReference type="InterPro" id="IPR050228">
    <property type="entry name" value="Carboxylesterase_BioH"/>
</dbReference>
<dbReference type="AlphaFoldDB" id="A0A5J4YRY0"/>
<organism evidence="2 3">
    <name type="scientific">Porphyridium purpureum</name>
    <name type="common">Red alga</name>
    <name type="synonym">Porphyridium cruentum</name>
    <dbReference type="NCBI Taxonomy" id="35688"/>
    <lineage>
        <taxon>Eukaryota</taxon>
        <taxon>Rhodophyta</taxon>
        <taxon>Bangiophyceae</taxon>
        <taxon>Porphyridiales</taxon>
        <taxon>Porphyridiaceae</taxon>
        <taxon>Porphyridium</taxon>
    </lineage>
</organism>
<name>A0A5J4YRY0_PORPP</name>
<gene>
    <name evidence="2" type="ORF">FVE85_4124</name>
</gene>
<proteinExistence type="predicted"/>
<evidence type="ECO:0000259" key="1">
    <source>
        <dbReference type="Pfam" id="PF12697"/>
    </source>
</evidence>
<keyword evidence="3" id="KW-1185">Reference proteome</keyword>
<reference evidence="3" key="1">
    <citation type="journal article" date="2019" name="Nat. Commun.">
        <title>Expansion of phycobilisome linker gene families in mesophilic red algae.</title>
        <authorList>
            <person name="Lee J."/>
            <person name="Kim D."/>
            <person name="Bhattacharya D."/>
            <person name="Yoon H.S."/>
        </authorList>
    </citation>
    <scope>NUCLEOTIDE SEQUENCE [LARGE SCALE GENOMIC DNA]</scope>
    <source>
        <strain evidence="3">CCMP 1328</strain>
    </source>
</reference>
<evidence type="ECO:0000313" key="3">
    <source>
        <dbReference type="Proteomes" id="UP000324585"/>
    </source>
</evidence>
<dbReference type="Gene3D" id="3.40.50.1820">
    <property type="entry name" value="alpha/beta hydrolase"/>
    <property type="match status" value="1"/>
</dbReference>
<dbReference type="Proteomes" id="UP000324585">
    <property type="component" value="Unassembled WGS sequence"/>
</dbReference>
<dbReference type="PANTHER" id="PTHR43194">
    <property type="entry name" value="HYDROLASE ALPHA/BETA FOLD FAMILY"/>
    <property type="match status" value="1"/>
</dbReference>
<dbReference type="Pfam" id="PF12697">
    <property type="entry name" value="Abhydrolase_6"/>
    <property type="match status" value="1"/>
</dbReference>
<dbReference type="InterPro" id="IPR029058">
    <property type="entry name" value="AB_hydrolase_fold"/>
</dbReference>
<dbReference type="PANTHER" id="PTHR43194:SF2">
    <property type="entry name" value="PEROXISOMAL MEMBRANE PROTEIN LPX1"/>
    <property type="match status" value="1"/>
</dbReference>
<comment type="caution">
    <text evidence="2">The sequence shown here is derived from an EMBL/GenBank/DDBJ whole genome shotgun (WGS) entry which is preliminary data.</text>
</comment>
<dbReference type="OMA" id="WAFAEHW"/>
<dbReference type="InterPro" id="IPR000073">
    <property type="entry name" value="AB_hydrolase_1"/>
</dbReference>
<dbReference type="OrthoDB" id="8119704at2759"/>
<protein>
    <recommendedName>
        <fullName evidence="1">AB hydrolase-1 domain-containing protein</fullName>
    </recommendedName>
</protein>
<evidence type="ECO:0000313" key="2">
    <source>
        <dbReference type="EMBL" id="KAA8494149.1"/>
    </source>
</evidence>